<accession>A0AAE4EXA3</accession>
<keyword evidence="4" id="KW-1185">Reference proteome</keyword>
<dbReference type="EMBL" id="JAMQOM010000004">
    <property type="protein sequence ID" value="MDS0221768.1"/>
    <property type="molecule type" value="Genomic_DNA"/>
</dbReference>
<name>A0AAE4EXA3_9EURY</name>
<comment type="caution">
    <text evidence="3">The sequence shown here is derived from an EMBL/GenBank/DDBJ whole genome shotgun (WGS) entry which is preliminary data.</text>
</comment>
<dbReference type="AlphaFoldDB" id="A0AAE4EXA3"/>
<dbReference type="PANTHER" id="PTHR40082">
    <property type="entry name" value="BLR5956 PROTEIN"/>
    <property type="match status" value="1"/>
</dbReference>
<proteinExistence type="predicted"/>
<dbReference type="GO" id="GO:0006780">
    <property type="term" value="P:uroporphyrinogen III biosynthetic process"/>
    <property type="evidence" value="ECO:0007669"/>
    <property type="project" value="InterPro"/>
</dbReference>
<feature type="domain" description="Tetrapyrrole biosynthesis uroporphyrinogen III synthase" evidence="2">
    <location>
        <begin position="21"/>
        <end position="258"/>
    </location>
</feature>
<evidence type="ECO:0000256" key="1">
    <source>
        <dbReference type="SAM" id="MobiDB-lite"/>
    </source>
</evidence>
<dbReference type="EC" id="4.2.1.75" evidence="3"/>
<dbReference type="CDD" id="cd06578">
    <property type="entry name" value="HemD"/>
    <property type="match status" value="1"/>
</dbReference>
<gene>
    <name evidence="3" type="ORF">NDI54_10465</name>
</gene>
<protein>
    <submittedName>
        <fullName evidence="3">Uroporphyrinogen-III synthase</fullName>
        <ecNumber evidence="3">4.2.1.75</ecNumber>
    </submittedName>
</protein>
<evidence type="ECO:0000313" key="3">
    <source>
        <dbReference type="EMBL" id="MDS0221768.1"/>
    </source>
</evidence>
<dbReference type="SUPFAM" id="SSF69618">
    <property type="entry name" value="HemD-like"/>
    <property type="match status" value="1"/>
</dbReference>
<dbReference type="PANTHER" id="PTHR40082:SF1">
    <property type="entry name" value="BLR5956 PROTEIN"/>
    <property type="match status" value="1"/>
</dbReference>
<organism evidence="3 4">
    <name type="scientific">Haloarcula terrestris</name>
    <dbReference type="NCBI Taxonomy" id="2950533"/>
    <lineage>
        <taxon>Archaea</taxon>
        <taxon>Methanobacteriati</taxon>
        <taxon>Methanobacteriota</taxon>
        <taxon>Stenosarchaea group</taxon>
        <taxon>Halobacteria</taxon>
        <taxon>Halobacteriales</taxon>
        <taxon>Haloarculaceae</taxon>
        <taxon>Haloarcula</taxon>
    </lineage>
</organism>
<dbReference type="NCBIfam" id="NF004587">
    <property type="entry name" value="PRK05928.2-5"/>
    <property type="match status" value="1"/>
</dbReference>
<evidence type="ECO:0000313" key="4">
    <source>
        <dbReference type="Proteomes" id="UP001253439"/>
    </source>
</evidence>
<dbReference type="RefSeq" id="WP_310896410.1">
    <property type="nucleotide sequence ID" value="NZ_JAMQOM010000004.1"/>
</dbReference>
<keyword evidence="3" id="KW-0456">Lyase</keyword>
<evidence type="ECO:0000259" key="2">
    <source>
        <dbReference type="Pfam" id="PF02602"/>
    </source>
</evidence>
<dbReference type="GO" id="GO:0004852">
    <property type="term" value="F:uroporphyrinogen-III synthase activity"/>
    <property type="evidence" value="ECO:0007669"/>
    <property type="project" value="UniProtKB-EC"/>
</dbReference>
<dbReference type="Gene3D" id="3.40.50.10090">
    <property type="match status" value="2"/>
</dbReference>
<dbReference type="Pfam" id="PF02602">
    <property type="entry name" value="HEM4"/>
    <property type="match status" value="1"/>
</dbReference>
<reference evidence="3 4" key="1">
    <citation type="submission" date="2022-06" db="EMBL/GenBank/DDBJ databases">
        <title>Haloarcula sp. a new haloarchaeum isolate from saline soil.</title>
        <authorList>
            <person name="Strakova D."/>
            <person name="Galisteo C."/>
            <person name="Sanchez-Porro C."/>
            <person name="Ventosa A."/>
        </authorList>
    </citation>
    <scope>NUCLEOTIDE SEQUENCE [LARGE SCALE GENOMIC DNA]</scope>
    <source>
        <strain evidence="3 4">S1AR25-5A</strain>
    </source>
</reference>
<dbReference type="InterPro" id="IPR036108">
    <property type="entry name" value="4pyrrol_syn_uPrphyn_synt_sf"/>
</dbReference>
<feature type="compositionally biased region" description="Acidic residues" evidence="1">
    <location>
        <begin position="54"/>
        <end position="63"/>
    </location>
</feature>
<dbReference type="InterPro" id="IPR039793">
    <property type="entry name" value="UROS/Hem4"/>
</dbReference>
<sequence>MREEPRLRVAAFRPDDDRLDDAVELLESLGADPVPDPMLAVEPATVAEGSDAAEGGDTDDSDADDRVTPRTDADFVVLTSKTGVELAAAADWDPGEATVCAIGESTAQALHEAGYGVDVIPAEYSSSGLVEALADAVAGARVEVARSDHGSAVLTDGLEAAGAYVHETVLYRLVRPPESGESADLAADGDLDAALFTSSLTVEHFLDAAAERGVREAAIDGLNEATVGAIGEPTRETAEDAGISVDVVPDQADFEALACEAVEAAAPTHHE</sequence>
<feature type="region of interest" description="Disordered" evidence="1">
    <location>
        <begin position="28"/>
        <end position="69"/>
    </location>
</feature>
<dbReference type="Proteomes" id="UP001253439">
    <property type="component" value="Unassembled WGS sequence"/>
</dbReference>
<dbReference type="InterPro" id="IPR003754">
    <property type="entry name" value="4pyrrol_synth_uPrphyn_synth"/>
</dbReference>